<dbReference type="AlphaFoldDB" id="A0A0A9CE94"/>
<reference evidence="1" key="1">
    <citation type="submission" date="2014-09" db="EMBL/GenBank/DDBJ databases">
        <authorList>
            <person name="Magalhaes I.L.F."/>
            <person name="Oliveira U."/>
            <person name="Santos F.R."/>
            <person name="Vidigal T.H.D.A."/>
            <person name="Brescovit A.D."/>
            <person name="Santos A.J."/>
        </authorList>
    </citation>
    <scope>NUCLEOTIDE SEQUENCE</scope>
    <source>
        <tissue evidence="1">Shoot tissue taken approximately 20 cm above the soil surface</tissue>
    </source>
</reference>
<dbReference type="EMBL" id="GBRH01226200">
    <property type="protein sequence ID" value="JAD71695.1"/>
    <property type="molecule type" value="Transcribed_RNA"/>
</dbReference>
<evidence type="ECO:0000313" key="1">
    <source>
        <dbReference type="EMBL" id="JAD71695.1"/>
    </source>
</evidence>
<reference evidence="1" key="2">
    <citation type="journal article" date="2015" name="Data Brief">
        <title>Shoot transcriptome of the giant reed, Arundo donax.</title>
        <authorList>
            <person name="Barrero R.A."/>
            <person name="Guerrero F.D."/>
            <person name="Moolhuijzen P."/>
            <person name="Goolsby J.A."/>
            <person name="Tidwell J."/>
            <person name="Bellgard S.E."/>
            <person name="Bellgard M.I."/>
        </authorList>
    </citation>
    <scope>NUCLEOTIDE SEQUENCE</scope>
    <source>
        <tissue evidence="1">Shoot tissue taken approximately 20 cm above the soil surface</tissue>
    </source>
</reference>
<name>A0A0A9CE94_ARUDO</name>
<accession>A0A0A9CE94</accession>
<protein>
    <submittedName>
        <fullName evidence="1">Uncharacterized protein</fullName>
    </submittedName>
</protein>
<organism evidence="1">
    <name type="scientific">Arundo donax</name>
    <name type="common">Giant reed</name>
    <name type="synonym">Donax arundinaceus</name>
    <dbReference type="NCBI Taxonomy" id="35708"/>
    <lineage>
        <taxon>Eukaryota</taxon>
        <taxon>Viridiplantae</taxon>
        <taxon>Streptophyta</taxon>
        <taxon>Embryophyta</taxon>
        <taxon>Tracheophyta</taxon>
        <taxon>Spermatophyta</taxon>
        <taxon>Magnoliopsida</taxon>
        <taxon>Liliopsida</taxon>
        <taxon>Poales</taxon>
        <taxon>Poaceae</taxon>
        <taxon>PACMAD clade</taxon>
        <taxon>Arundinoideae</taxon>
        <taxon>Arundineae</taxon>
        <taxon>Arundo</taxon>
    </lineage>
</organism>
<proteinExistence type="predicted"/>
<sequence length="27" mass="3018">MRAAALAAISPPAPALRRRSLEERQER</sequence>